<keyword evidence="5" id="KW-1185">Reference proteome</keyword>
<dbReference type="GO" id="GO:0005246">
    <property type="term" value="F:calcium channel regulator activity"/>
    <property type="evidence" value="ECO:0007669"/>
    <property type="project" value="TreeGrafter"/>
</dbReference>
<evidence type="ECO:0008006" key="6">
    <source>
        <dbReference type="Google" id="ProtNLM"/>
    </source>
</evidence>
<accession>A0A8S9WLE4</accession>
<dbReference type="Proteomes" id="UP000466442">
    <property type="component" value="Unassembled WGS sequence"/>
</dbReference>
<feature type="region of interest" description="Disordered" evidence="3">
    <location>
        <begin position="65"/>
        <end position="90"/>
    </location>
</feature>
<dbReference type="OrthoDB" id="5239715at2759"/>
<dbReference type="GO" id="GO:0003924">
    <property type="term" value="F:GTPase activity"/>
    <property type="evidence" value="ECO:0007669"/>
    <property type="project" value="InterPro"/>
</dbReference>
<dbReference type="PRINTS" id="PR00449">
    <property type="entry name" value="RASTRNSFRMNG"/>
</dbReference>
<dbReference type="SMART" id="SM00173">
    <property type="entry name" value="RAS"/>
    <property type="match status" value="1"/>
</dbReference>
<gene>
    <name evidence="4" type="ORF">GE061_008758</name>
</gene>
<feature type="region of interest" description="Disordered" evidence="3">
    <location>
        <begin position="425"/>
        <end position="460"/>
    </location>
</feature>
<dbReference type="Gene3D" id="3.40.50.300">
    <property type="entry name" value="P-loop containing nucleotide triphosphate hydrolases"/>
    <property type="match status" value="1"/>
</dbReference>
<dbReference type="EMBL" id="WIXP02000017">
    <property type="protein sequence ID" value="KAF6197792.1"/>
    <property type="molecule type" value="Genomic_DNA"/>
</dbReference>
<dbReference type="InterPro" id="IPR051641">
    <property type="entry name" value="RGK_GTP-binding_reg"/>
</dbReference>
<feature type="region of interest" description="Disordered" evidence="3">
    <location>
        <begin position="208"/>
        <end position="239"/>
    </location>
</feature>
<feature type="compositionally biased region" description="Basic and acidic residues" evidence="3">
    <location>
        <begin position="425"/>
        <end position="443"/>
    </location>
</feature>
<name>A0A8S9WLE4_APOLU</name>
<feature type="compositionally biased region" description="Polar residues" evidence="3">
    <location>
        <begin position="221"/>
        <end position="239"/>
    </location>
</feature>
<reference evidence="4" key="1">
    <citation type="journal article" date="2021" name="Mol. Ecol. Resour.">
        <title>Apolygus lucorum genome provides insights into omnivorousness and mesophyll feeding.</title>
        <authorList>
            <person name="Liu Y."/>
            <person name="Liu H."/>
            <person name="Wang H."/>
            <person name="Huang T."/>
            <person name="Liu B."/>
            <person name="Yang B."/>
            <person name="Yin L."/>
            <person name="Li B."/>
            <person name="Zhang Y."/>
            <person name="Zhang S."/>
            <person name="Jiang F."/>
            <person name="Zhang X."/>
            <person name="Ren Y."/>
            <person name="Wang B."/>
            <person name="Wang S."/>
            <person name="Lu Y."/>
            <person name="Wu K."/>
            <person name="Fan W."/>
            <person name="Wang G."/>
        </authorList>
    </citation>
    <scope>NUCLEOTIDE SEQUENCE</scope>
    <source>
        <strain evidence="4">12Hb</strain>
    </source>
</reference>
<evidence type="ECO:0000256" key="1">
    <source>
        <dbReference type="ARBA" id="ARBA00008846"/>
    </source>
</evidence>
<dbReference type="InterPro" id="IPR027417">
    <property type="entry name" value="P-loop_NTPase"/>
</dbReference>
<dbReference type="NCBIfam" id="TIGR00231">
    <property type="entry name" value="small_GTP"/>
    <property type="match status" value="1"/>
</dbReference>
<keyword evidence="2" id="KW-0597">Phosphoprotein</keyword>
<evidence type="ECO:0000313" key="4">
    <source>
        <dbReference type="EMBL" id="KAF6197792.1"/>
    </source>
</evidence>
<evidence type="ECO:0000256" key="3">
    <source>
        <dbReference type="SAM" id="MobiDB-lite"/>
    </source>
</evidence>
<dbReference type="PANTHER" id="PTHR45775">
    <property type="entry name" value="RAD, GEM/KIR FAMILY MEMBER 2, ISOFORM C"/>
    <property type="match status" value="1"/>
</dbReference>
<dbReference type="GO" id="GO:0005525">
    <property type="term" value="F:GTP binding"/>
    <property type="evidence" value="ECO:0007669"/>
    <property type="project" value="InterPro"/>
</dbReference>
<comment type="similarity">
    <text evidence="1">Belongs to the small GTPase superfamily. RGK family.</text>
</comment>
<sequence length="504" mass="56375">MVTVDTDDEIRITPNLIEDLGDSEPPKLPPKRLKLLKRYARTNLEEERTPHGRGSSGFAAEQMTIDSEFGETIDRGSSPPLPDSPTSRTKCEMPTTCIVIQQASICGNSPDRDSEPDADSERIRREENMRLLEVATTLTEDQLHEFDRKYGSPHHARSQSVRPRNRPTFLSLPQARTRVASMPNTGAEEHYYRLRHFSIAGKSVVNKGDSLRARKPKSRESVVSQETSSGPKTSCSRQSSVGSIASLPHCYKVVMLGGADVGKSSLISQFMTSEYLHSYDNSIDDEFGEKSVSVLLDNEESELIFVDHPTAEMSPTSCLENYRTGPHAYCVVYSTADKSSFKMAEDLLQVLWKENTIKNRAVILVANKTDLVRSRVVTSQEGKHLATSYDCKYIETSVGFNHNVDELLVGLLSQIRLKQEQEKELEKRNQLNGATEEKTNETKKRPKSPPMFPKVRGARTSASLKVKGLLSKFGPAIRNPSRARTSTSCRGRLEGKRWLRAART</sequence>
<dbReference type="SMART" id="SM00175">
    <property type="entry name" value="RAB"/>
    <property type="match status" value="1"/>
</dbReference>
<organism evidence="4 5">
    <name type="scientific">Apolygus lucorum</name>
    <name type="common">Small green plant bug</name>
    <name type="synonym">Lygocoris lucorum</name>
    <dbReference type="NCBI Taxonomy" id="248454"/>
    <lineage>
        <taxon>Eukaryota</taxon>
        <taxon>Metazoa</taxon>
        <taxon>Ecdysozoa</taxon>
        <taxon>Arthropoda</taxon>
        <taxon>Hexapoda</taxon>
        <taxon>Insecta</taxon>
        <taxon>Pterygota</taxon>
        <taxon>Neoptera</taxon>
        <taxon>Paraneoptera</taxon>
        <taxon>Hemiptera</taxon>
        <taxon>Heteroptera</taxon>
        <taxon>Panheteroptera</taxon>
        <taxon>Cimicomorpha</taxon>
        <taxon>Miridae</taxon>
        <taxon>Mirini</taxon>
        <taxon>Apolygus</taxon>
    </lineage>
</organism>
<dbReference type="PROSITE" id="PS51419">
    <property type="entry name" value="RAB"/>
    <property type="match status" value="1"/>
</dbReference>
<dbReference type="Pfam" id="PF00071">
    <property type="entry name" value="Ras"/>
    <property type="match status" value="1"/>
</dbReference>
<evidence type="ECO:0000313" key="5">
    <source>
        <dbReference type="Proteomes" id="UP000466442"/>
    </source>
</evidence>
<dbReference type="AlphaFoldDB" id="A0A8S9WLE4"/>
<evidence type="ECO:0000256" key="2">
    <source>
        <dbReference type="ARBA" id="ARBA00022553"/>
    </source>
</evidence>
<dbReference type="PANTHER" id="PTHR45775:SF7">
    <property type="entry name" value="RAD, GEM_KIR FAMILY MEMBER 1, ISOFORM B"/>
    <property type="match status" value="1"/>
</dbReference>
<protein>
    <recommendedName>
        <fullName evidence="6">GTP-binding protein REM 1</fullName>
    </recommendedName>
</protein>
<dbReference type="InterPro" id="IPR001806">
    <property type="entry name" value="Small_GTPase"/>
</dbReference>
<dbReference type="GO" id="GO:0005886">
    <property type="term" value="C:plasma membrane"/>
    <property type="evidence" value="ECO:0007669"/>
    <property type="project" value="TreeGrafter"/>
</dbReference>
<dbReference type="SUPFAM" id="SSF52540">
    <property type="entry name" value="P-loop containing nucleoside triphosphate hydrolases"/>
    <property type="match status" value="1"/>
</dbReference>
<comment type="caution">
    <text evidence="4">The sequence shown here is derived from an EMBL/GenBank/DDBJ whole genome shotgun (WGS) entry which is preliminary data.</text>
</comment>
<dbReference type="PROSITE" id="PS51421">
    <property type="entry name" value="RAS"/>
    <property type="match status" value="1"/>
</dbReference>
<dbReference type="InterPro" id="IPR005225">
    <property type="entry name" value="Small_GTP-bd"/>
</dbReference>
<proteinExistence type="inferred from homology"/>
<dbReference type="FunFam" id="3.40.50.300:FF:000664">
    <property type="entry name" value="Uncharacterized protein, isoform B"/>
    <property type="match status" value="1"/>
</dbReference>
<feature type="region of interest" description="Disordered" evidence="3">
    <location>
        <begin position="147"/>
        <end position="167"/>
    </location>
</feature>